<dbReference type="eggNOG" id="ENOG50303XE">
    <property type="taxonomic scope" value="Bacteria"/>
</dbReference>
<dbReference type="OrthoDB" id="894188at2"/>
<feature type="transmembrane region" description="Helical" evidence="1">
    <location>
        <begin position="131"/>
        <end position="149"/>
    </location>
</feature>
<reference evidence="3 5" key="2">
    <citation type="submission" date="2016-11" db="EMBL/GenBank/DDBJ databases">
        <title>Whole genomes of Flavobacteriaceae.</title>
        <authorList>
            <person name="Stine C."/>
            <person name="Li C."/>
            <person name="Tadesse D."/>
        </authorList>
    </citation>
    <scope>NUCLEOTIDE SEQUENCE [LARGE SCALE GENOMIC DNA]</scope>
    <source>
        <strain evidence="3 5">ATCC 29551</strain>
    </source>
</reference>
<feature type="transmembrane region" description="Helical" evidence="1">
    <location>
        <begin position="43"/>
        <end position="62"/>
    </location>
</feature>
<dbReference type="AlphaFoldDB" id="A0A086AAX3"/>
<gene>
    <name evidence="3" type="ORF">B0A62_20405</name>
    <name evidence="2" type="ORF">IW20_17325</name>
</gene>
<dbReference type="EMBL" id="JPRM01000027">
    <property type="protein sequence ID" value="KFF13837.1"/>
    <property type="molecule type" value="Genomic_DNA"/>
</dbReference>
<feature type="transmembrane region" description="Helical" evidence="1">
    <location>
        <begin position="12"/>
        <end position="31"/>
    </location>
</feature>
<dbReference type="Proteomes" id="UP000028712">
    <property type="component" value="Unassembled WGS sequence"/>
</dbReference>
<dbReference type="RefSeq" id="WP_035624896.1">
    <property type="nucleotide sequence ID" value="NZ_JBEWQG010000006.1"/>
</dbReference>
<evidence type="ECO:0000313" key="2">
    <source>
        <dbReference type="EMBL" id="KFF13837.1"/>
    </source>
</evidence>
<reference evidence="2 4" key="1">
    <citation type="submission" date="2014-07" db="EMBL/GenBank/DDBJ databases">
        <title>Genome of Flavobacterium hydatis DSM 2063.</title>
        <authorList>
            <person name="Pipes S.E."/>
            <person name="Stropko S.J."/>
            <person name="Newman J.D."/>
        </authorList>
    </citation>
    <scope>NUCLEOTIDE SEQUENCE [LARGE SCALE GENOMIC DNA]</scope>
    <source>
        <strain evidence="2 4">DSM 2063</strain>
    </source>
</reference>
<feature type="transmembrane region" description="Helical" evidence="1">
    <location>
        <begin position="170"/>
        <end position="192"/>
    </location>
</feature>
<keyword evidence="1" id="KW-0812">Transmembrane</keyword>
<keyword evidence="5" id="KW-1185">Reference proteome</keyword>
<evidence type="ECO:0000313" key="5">
    <source>
        <dbReference type="Proteomes" id="UP000198424"/>
    </source>
</evidence>
<keyword evidence="1" id="KW-1133">Transmembrane helix</keyword>
<evidence type="ECO:0000313" key="3">
    <source>
        <dbReference type="EMBL" id="OXA89905.1"/>
    </source>
</evidence>
<keyword evidence="1" id="KW-0472">Membrane</keyword>
<organism evidence="2 4">
    <name type="scientific">Flavobacterium hydatis</name>
    <name type="common">Cytophaga aquatilis</name>
    <dbReference type="NCBI Taxonomy" id="991"/>
    <lineage>
        <taxon>Bacteria</taxon>
        <taxon>Pseudomonadati</taxon>
        <taxon>Bacteroidota</taxon>
        <taxon>Flavobacteriia</taxon>
        <taxon>Flavobacteriales</taxon>
        <taxon>Flavobacteriaceae</taxon>
        <taxon>Flavobacterium</taxon>
    </lineage>
</organism>
<accession>A0A086AAX3</accession>
<protein>
    <submittedName>
        <fullName evidence="2">Uncharacterized protein</fullName>
    </submittedName>
</protein>
<feature type="transmembrane region" description="Helical" evidence="1">
    <location>
        <begin position="104"/>
        <end position="125"/>
    </location>
</feature>
<evidence type="ECO:0000313" key="4">
    <source>
        <dbReference type="Proteomes" id="UP000028712"/>
    </source>
</evidence>
<dbReference type="EMBL" id="MUGY01000029">
    <property type="protein sequence ID" value="OXA89905.1"/>
    <property type="molecule type" value="Genomic_DNA"/>
</dbReference>
<comment type="caution">
    <text evidence="2">The sequence shown here is derived from an EMBL/GenBank/DDBJ whole genome shotgun (WGS) entry which is preliminary data.</text>
</comment>
<sequence length="195" mass="22390">MSNYKILNSKNIFIITLIVISLTILSVWLFGLGNHNSIFENSLLSTTILSLAFFLFISIGLYRGVKIKDNLGKITDRFESKKLEFLKDLVLEGSSSSVPDVGEGILGVLVSLVLWFIMAIIISYLFWAFGAIIWISILTFIAMLYWIFFRALRLVFKKSSVCKDSYSRSILYGFSFTILYNFWIYIIIFMTVSLF</sequence>
<proteinExistence type="predicted"/>
<name>A0A086AAX3_FLAHY</name>
<dbReference type="STRING" id="991.IW20_17325"/>
<evidence type="ECO:0000256" key="1">
    <source>
        <dbReference type="SAM" id="Phobius"/>
    </source>
</evidence>
<dbReference type="Proteomes" id="UP000198424">
    <property type="component" value="Unassembled WGS sequence"/>
</dbReference>